<feature type="transmembrane region" description="Helical" evidence="11">
    <location>
        <begin position="432"/>
        <end position="454"/>
    </location>
</feature>
<organism evidence="14 15">
    <name type="scientific">Crotalus adamanteus</name>
    <name type="common">Eastern diamondback rattlesnake</name>
    <dbReference type="NCBI Taxonomy" id="8729"/>
    <lineage>
        <taxon>Eukaryota</taxon>
        <taxon>Metazoa</taxon>
        <taxon>Chordata</taxon>
        <taxon>Craniata</taxon>
        <taxon>Vertebrata</taxon>
        <taxon>Euteleostomi</taxon>
        <taxon>Lepidosauria</taxon>
        <taxon>Squamata</taxon>
        <taxon>Bifurcata</taxon>
        <taxon>Unidentata</taxon>
        <taxon>Episquamata</taxon>
        <taxon>Toxicofera</taxon>
        <taxon>Serpentes</taxon>
        <taxon>Colubroidea</taxon>
        <taxon>Viperidae</taxon>
        <taxon>Crotalinae</taxon>
        <taxon>Crotalus</taxon>
    </lineage>
</organism>
<feature type="chain" id="PRO_5043385095" evidence="12">
    <location>
        <begin position="20"/>
        <end position="557"/>
    </location>
</feature>
<evidence type="ECO:0000256" key="12">
    <source>
        <dbReference type="SAM" id="SignalP"/>
    </source>
</evidence>
<sequence>MKVFYVFLLIFFLFHSVYLDKSGTGRCRRLKGVCRHTLCHPVEVYVGRCNNGMGNCCVDDAEDIRKYKQFPSNRLTRLPSSGNSSVKDGATKLDRTSAGEVLVWGNLQGRTLAGGGLCRHAARGPAPPARPLARLSPDRQIQGGGSGSGPGLPCSEVVQGPGRSWRFWAEARAVGPGRSLASLPAMAFRRRAKSHPLFSQEFLIHNHADIGFCLVLCVLISLMFEVTAKTAFLFILPQYNVSVLTADGEIVLYHYGLKDLVTILFYIFIAIILHAVVQEYALDKINRRLHLSKIKHSKFNESGQLVAFHLASMVWCLYVIITEGYLSNPKSLWESYPHVHLPFQVKFFYLCQLSYWLHTLPELYFQKVRKEEIPRQLQYITLYLVHISGAYLLNLTRLGLILLLLQYVAEFLFHMARLFYFTDENNEKLFNAWAVVFVISRLFTLTLSVLVIGFGLARVENQAFNPEKGNFNTLLFRMGVLLLVCFSQAWMMWRFIHFQLRRWREYWNEQNTRKRVPATAHFKQQVKTMKRESGYHENGLVKAENGTSPRNKKLKSP</sequence>
<dbReference type="PANTHER" id="PTHR12371:SF4">
    <property type="entry name" value="TRANSLOCATING CHAIN-ASSOCIATED MEMBRANE PROTEIN 2"/>
    <property type="match status" value="1"/>
</dbReference>
<dbReference type="Proteomes" id="UP001474421">
    <property type="component" value="Unassembled WGS sequence"/>
</dbReference>
<dbReference type="GO" id="GO:0005789">
    <property type="term" value="C:endoplasmic reticulum membrane"/>
    <property type="evidence" value="ECO:0007669"/>
    <property type="project" value="TreeGrafter"/>
</dbReference>
<keyword evidence="3" id="KW-0813">Transport</keyword>
<comment type="similarity">
    <text evidence="2">Belongs to the TRAM family.</text>
</comment>
<proteinExistence type="inferred from homology"/>
<keyword evidence="15" id="KW-1185">Reference proteome</keyword>
<dbReference type="Pfam" id="PF03798">
    <property type="entry name" value="TRAM_LAG1_CLN8"/>
    <property type="match status" value="1"/>
</dbReference>
<evidence type="ECO:0000313" key="14">
    <source>
        <dbReference type="EMBL" id="KAK9411058.1"/>
    </source>
</evidence>
<keyword evidence="4 9" id="KW-0812">Transmembrane</keyword>
<evidence type="ECO:0000256" key="2">
    <source>
        <dbReference type="ARBA" id="ARBA00005999"/>
    </source>
</evidence>
<evidence type="ECO:0000256" key="7">
    <source>
        <dbReference type="ARBA" id="ARBA00023010"/>
    </source>
</evidence>
<dbReference type="PANTHER" id="PTHR12371">
    <property type="entry name" value="TRANSLOCATION ASSOCIATED MEMBRANE PROTEIN"/>
    <property type="match status" value="1"/>
</dbReference>
<gene>
    <name evidence="14" type="ORF">NXF25_002233</name>
</gene>
<feature type="domain" description="TLC" evidence="13">
    <location>
        <begin position="297"/>
        <end position="506"/>
    </location>
</feature>
<feature type="transmembrane region" description="Helical" evidence="11">
    <location>
        <begin position="474"/>
        <end position="496"/>
    </location>
</feature>
<dbReference type="GO" id="GO:0045048">
    <property type="term" value="P:protein insertion into ER membrane"/>
    <property type="evidence" value="ECO:0007669"/>
    <property type="project" value="TreeGrafter"/>
</dbReference>
<comment type="subcellular location">
    <subcellularLocation>
        <location evidence="1">Membrane</location>
        <topology evidence="1">Multi-pass membrane protein</topology>
    </subcellularLocation>
</comment>
<dbReference type="SMART" id="SM00724">
    <property type="entry name" value="TLC"/>
    <property type="match status" value="1"/>
</dbReference>
<dbReference type="InterPro" id="IPR006634">
    <property type="entry name" value="TLC-dom"/>
</dbReference>
<evidence type="ECO:0000313" key="15">
    <source>
        <dbReference type="Proteomes" id="UP001474421"/>
    </source>
</evidence>
<keyword evidence="12" id="KW-0732">Signal</keyword>
<dbReference type="EMBL" id="JAOTOJ010000001">
    <property type="protein sequence ID" value="KAK9411058.1"/>
    <property type="molecule type" value="Genomic_DNA"/>
</dbReference>
<comment type="caution">
    <text evidence="14">The sequence shown here is derived from an EMBL/GenBank/DDBJ whole genome shotgun (WGS) entry which is preliminary data.</text>
</comment>
<keyword evidence="8 9" id="KW-0472">Membrane</keyword>
<evidence type="ECO:0000256" key="9">
    <source>
        <dbReference type="PROSITE-ProRule" id="PRU00205"/>
    </source>
</evidence>
<dbReference type="GO" id="GO:0006616">
    <property type="term" value="P:SRP-dependent cotranslational protein targeting to membrane, translocation"/>
    <property type="evidence" value="ECO:0007669"/>
    <property type="project" value="InterPro"/>
</dbReference>
<keyword evidence="6 11" id="KW-1133">Transmembrane helix</keyword>
<evidence type="ECO:0000256" key="8">
    <source>
        <dbReference type="ARBA" id="ARBA00023136"/>
    </source>
</evidence>
<dbReference type="InterPro" id="IPR016447">
    <property type="entry name" value="Translocation_assoc_membrane"/>
</dbReference>
<evidence type="ECO:0000256" key="10">
    <source>
        <dbReference type="SAM" id="MobiDB-lite"/>
    </source>
</evidence>
<feature type="signal peptide" evidence="12">
    <location>
        <begin position="1"/>
        <end position="19"/>
    </location>
</feature>
<feature type="transmembrane region" description="Helical" evidence="11">
    <location>
        <begin position="261"/>
        <end position="282"/>
    </location>
</feature>
<keyword evidence="5" id="KW-0653">Protein transport</keyword>
<dbReference type="PROSITE" id="PS50922">
    <property type="entry name" value="TLC"/>
    <property type="match status" value="1"/>
</dbReference>
<evidence type="ECO:0000256" key="3">
    <source>
        <dbReference type="ARBA" id="ARBA00022448"/>
    </source>
</evidence>
<keyword evidence="7" id="KW-0811">Translocation</keyword>
<dbReference type="AlphaFoldDB" id="A0AAW1CAH7"/>
<accession>A0AAW1CAH7</accession>
<evidence type="ECO:0000259" key="13">
    <source>
        <dbReference type="PROSITE" id="PS50922"/>
    </source>
</evidence>
<reference evidence="14 15" key="1">
    <citation type="journal article" date="2024" name="Proc. Natl. Acad. Sci. U.S.A.">
        <title>The genetic regulatory architecture and epigenomic basis for age-related changes in rattlesnake venom.</title>
        <authorList>
            <person name="Hogan M.P."/>
            <person name="Holding M.L."/>
            <person name="Nystrom G.S."/>
            <person name="Colston T.J."/>
            <person name="Bartlett D.A."/>
            <person name="Mason A.J."/>
            <person name="Ellsworth S.A."/>
            <person name="Rautsaw R.M."/>
            <person name="Lawrence K.C."/>
            <person name="Strickland J.L."/>
            <person name="He B."/>
            <person name="Fraser P."/>
            <person name="Margres M.J."/>
            <person name="Gilbert D.M."/>
            <person name="Gibbs H.L."/>
            <person name="Parkinson C.L."/>
            <person name="Rokyta D.R."/>
        </authorList>
    </citation>
    <scope>NUCLEOTIDE SEQUENCE [LARGE SCALE GENOMIC DNA]</scope>
    <source>
        <strain evidence="14">DRR0105</strain>
    </source>
</reference>
<evidence type="ECO:0000256" key="1">
    <source>
        <dbReference type="ARBA" id="ARBA00004141"/>
    </source>
</evidence>
<evidence type="ECO:0000256" key="11">
    <source>
        <dbReference type="SAM" id="Phobius"/>
    </source>
</evidence>
<evidence type="ECO:0000256" key="4">
    <source>
        <dbReference type="ARBA" id="ARBA00022692"/>
    </source>
</evidence>
<feature type="region of interest" description="Disordered" evidence="10">
    <location>
        <begin position="530"/>
        <end position="557"/>
    </location>
</feature>
<name>A0AAW1CAH7_CROAD</name>
<protein>
    <submittedName>
        <fullName evidence="14">Translocating chain-associated membrane protein 2</fullName>
    </submittedName>
</protein>
<evidence type="ECO:0000256" key="5">
    <source>
        <dbReference type="ARBA" id="ARBA00022927"/>
    </source>
</evidence>
<feature type="transmembrane region" description="Helical" evidence="11">
    <location>
        <begin position="400"/>
        <end position="420"/>
    </location>
</feature>
<evidence type="ECO:0000256" key="6">
    <source>
        <dbReference type="ARBA" id="ARBA00022989"/>
    </source>
</evidence>
<feature type="transmembrane region" description="Helical" evidence="11">
    <location>
        <begin position="303"/>
        <end position="327"/>
    </location>
</feature>